<dbReference type="InterPro" id="IPR036388">
    <property type="entry name" value="WH-like_DNA-bd_sf"/>
</dbReference>
<dbReference type="InterPro" id="IPR005158">
    <property type="entry name" value="BTAD"/>
</dbReference>
<sequence length="642" mass="70929">MTLLREAHARSLELHDERGVLTSAAALVLTSHTVGNFRDMAEMLKHVAALKQPALALPAPDDELLVRTALLIGQLYVDLDDPDTDANVARLLALLEQPGGLDVNLRLAAARILLYFVEPRELRELGLRVNALVLPHLTDTTLQPHRHGQWLLRWRSCAGYAKDPLQEAAATESARALAERHGLRDVRFTLAFDEVGHSLNGGDLRRAERALAEAETLVDPGSLRELMLLDVTRMRVALIKGQVDDALFRAVRARKLAVELQCPGPMLGAYIVNEASVRLLLNDGIGARRQMEEAIPLLPPGFAQEVREMIAAMLASEALDRGDPRGREMMASVWSGLRERQFYDSFDGHPAFKARICMQALEQRIEVEFVTSVIRKCGLAPPANAPETWPWRLRLYALGRFEVQRDGVPLSAEGKGQRKPMELLRALIAHGATSRERGLPTGELIDLLWPDLEAEAPKASFDMTLMRLRKLLQVDGALTLAEGRLWLDPALVWCDVTAFERDCDALTALPEAPGAEAELSAAARRLRLRRDLRLFGSTSVEGWAVLARERLATRFANAITAYGGHLEEQAAWIAAIALYGHGATEDPLVEPFYRGLMRSHLALDQPAAAMRSFQRCRELLANVLGVPPSRETLALLASIPQA</sequence>
<evidence type="ECO:0000313" key="3">
    <source>
        <dbReference type="Proteomes" id="UP001500279"/>
    </source>
</evidence>
<evidence type="ECO:0000259" key="1">
    <source>
        <dbReference type="SMART" id="SM01043"/>
    </source>
</evidence>
<dbReference type="Proteomes" id="UP001500279">
    <property type="component" value="Unassembled WGS sequence"/>
</dbReference>
<reference evidence="3" key="1">
    <citation type="journal article" date="2019" name="Int. J. Syst. Evol. Microbiol.">
        <title>The Global Catalogue of Microorganisms (GCM) 10K type strain sequencing project: providing services to taxonomists for standard genome sequencing and annotation.</title>
        <authorList>
            <consortium name="The Broad Institute Genomics Platform"/>
            <consortium name="The Broad Institute Genome Sequencing Center for Infectious Disease"/>
            <person name="Wu L."/>
            <person name="Ma J."/>
        </authorList>
    </citation>
    <scope>NUCLEOTIDE SEQUENCE [LARGE SCALE GENOMIC DNA]</scope>
    <source>
        <strain evidence="3">JCM 15503</strain>
    </source>
</reference>
<dbReference type="RefSeq" id="WP_141287301.1">
    <property type="nucleotide sequence ID" value="NZ_BAAAEW010000013.1"/>
</dbReference>
<dbReference type="PANTHER" id="PTHR35807">
    <property type="entry name" value="TRANSCRIPTIONAL REGULATOR REDD-RELATED"/>
    <property type="match status" value="1"/>
</dbReference>
<dbReference type="InterPro" id="IPR051677">
    <property type="entry name" value="AfsR-DnrI-RedD_regulator"/>
</dbReference>
<name>A0ABP3VCS3_9BURK</name>
<evidence type="ECO:0000313" key="2">
    <source>
        <dbReference type="EMBL" id="GAA0751107.1"/>
    </source>
</evidence>
<accession>A0ABP3VCS3</accession>
<keyword evidence="3" id="KW-1185">Reference proteome</keyword>
<comment type="caution">
    <text evidence="2">The sequence shown here is derived from an EMBL/GenBank/DDBJ whole genome shotgun (WGS) entry which is preliminary data.</text>
</comment>
<organism evidence="2 3">
    <name type="scientific">Ideonella azotifigens</name>
    <dbReference type="NCBI Taxonomy" id="513160"/>
    <lineage>
        <taxon>Bacteria</taxon>
        <taxon>Pseudomonadati</taxon>
        <taxon>Pseudomonadota</taxon>
        <taxon>Betaproteobacteria</taxon>
        <taxon>Burkholderiales</taxon>
        <taxon>Sphaerotilaceae</taxon>
        <taxon>Ideonella</taxon>
    </lineage>
</organism>
<dbReference type="Pfam" id="PF03704">
    <property type="entry name" value="BTAD"/>
    <property type="match status" value="1"/>
</dbReference>
<gene>
    <name evidence="2" type="ORF">GCM10009107_23560</name>
</gene>
<dbReference type="Gene3D" id="1.10.10.10">
    <property type="entry name" value="Winged helix-like DNA-binding domain superfamily/Winged helix DNA-binding domain"/>
    <property type="match status" value="1"/>
</dbReference>
<feature type="domain" description="Bacterial transcriptional activator" evidence="1">
    <location>
        <begin position="494"/>
        <end position="640"/>
    </location>
</feature>
<dbReference type="PANTHER" id="PTHR35807:SF2">
    <property type="entry name" value="TRANSCRIPTIONAL ACTIVATOR DOMAIN"/>
    <property type="match status" value="1"/>
</dbReference>
<dbReference type="SUPFAM" id="SSF48452">
    <property type="entry name" value="TPR-like"/>
    <property type="match status" value="1"/>
</dbReference>
<dbReference type="EMBL" id="BAAAEW010000013">
    <property type="protein sequence ID" value="GAA0751107.1"/>
    <property type="molecule type" value="Genomic_DNA"/>
</dbReference>
<dbReference type="SMART" id="SM01043">
    <property type="entry name" value="BTAD"/>
    <property type="match status" value="1"/>
</dbReference>
<protein>
    <recommendedName>
        <fullName evidence="1">Bacterial transcriptional activator domain-containing protein</fullName>
    </recommendedName>
</protein>
<dbReference type="Gene3D" id="1.25.40.10">
    <property type="entry name" value="Tetratricopeptide repeat domain"/>
    <property type="match status" value="1"/>
</dbReference>
<dbReference type="InterPro" id="IPR011990">
    <property type="entry name" value="TPR-like_helical_dom_sf"/>
</dbReference>
<proteinExistence type="predicted"/>